<dbReference type="EMBL" id="KY274498">
    <property type="protein sequence ID" value="QFV22421.1"/>
    <property type="molecule type" value="Genomic_DNA"/>
</dbReference>
<reference evidence="1" key="1">
    <citation type="journal article" date="2018" name="BMC Genomics">
        <title>Comparative genomic, transcriptomic, and proteomic reannotation of human herpesvirus 6.</title>
        <authorList>
            <person name="Greninger A.L."/>
            <person name="Knudsen G.M."/>
            <person name="Roychoudhury P."/>
            <person name="Hanson D.J."/>
            <person name="Sedlak R.H."/>
            <person name="Xie H."/>
            <person name="Guan J."/>
            <person name="Nguyen T."/>
            <person name="Peddu V."/>
            <person name="Boeckh M."/>
            <person name="Huang M.L."/>
            <person name="Cook L."/>
            <person name="Depledge D.P."/>
            <person name="Zerr D.M."/>
            <person name="Koelle D.M."/>
            <person name="Gantt S."/>
            <person name="Yoshikawa T."/>
            <person name="Caserta M."/>
            <person name="Hill J.A."/>
            <person name="Jerome K.R."/>
        </authorList>
    </citation>
    <scope>NUCLEOTIDE SEQUENCE</scope>
    <source>
        <strain evidence="1">Japan-b3</strain>
    </source>
</reference>
<accession>A0A5P9S4Y7</accession>
<name>A0A5P9S4Y7_9BETA</name>
<sequence>MLLTISSPAFLKRCFEVPVCTKMVLRIKKNCINIKKKLGKSHLFNYGLSSSNPKKVKLNVKKKLYIQIDSLTALTIMRDSYGSDWLYRI</sequence>
<evidence type="ECO:0000313" key="1">
    <source>
        <dbReference type="EMBL" id="QFV22421.1"/>
    </source>
</evidence>
<proteinExistence type="predicted"/>
<organism evidence="1">
    <name type="scientific">Human betaherpesvirus 6</name>
    <dbReference type="NCBI Taxonomy" id="10368"/>
    <lineage>
        <taxon>Viruses</taxon>
        <taxon>Duplodnaviria</taxon>
        <taxon>Heunggongvirae</taxon>
        <taxon>Peploviricota</taxon>
        <taxon>Herviviricetes</taxon>
        <taxon>Herpesvirales</taxon>
        <taxon>Orthoherpesviridae</taxon>
        <taxon>Betaherpesvirinae</taxon>
        <taxon>Roseolovirus</taxon>
    </lineage>
</organism>
<protein>
    <submittedName>
        <fullName evidence="1">Uncharacterized protein</fullName>
    </submittedName>
</protein>